<organism evidence="3 5">
    <name type="scientific">Adineta steineri</name>
    <dbReference type="NCBI Taxonomy" id="433720"/>
    <lineage>
        <taxon>Eukaryota</taxon>
        <taxon>Metazoa</taxon>
        <taxon>Spiralia</taxon>
        <taxon>Gnathifera</taxon>
        <taxon>Rotifera</taxon>
        <taxon>Eurotatoria</taxon>
        <taxon>Bdelloidea</taxon>
        <taxon>Adinetida</taxon>
        <taxon>Adinetidae</taxon>
        <taxon>Adineta</taxon>
    </lineage>
</organism>
<keyword evidence="1" id="KW-0677">Repeat</keyword>
<dbReference type="Gene3D" id="2.40.10.500">
    <property type="match status" value="2"/>
</dbReference>
<sequence>MWPAGSAIPTRNITGSLNGPYSVFVTANGDVYVDNGYKGRVRKWTLNATTSVTVMYVSDVCHGLFVDMNNTIYCSQGHANVIVARSPDGNANSSKIVAGNGSSGSTSNMLYFPMGIFVDINFNLYVADCDNDRIQFFKYGQMYGTTVVGEEASVSFALSNPTSIVLDANSDLFIVDSYNTRIVRSSSTGFRCVIGCTNAGGSNSDQLPYPWALAFDSYGNIFVSDYNKWSYNDTASVTVMYVSARCDGLFVDMNNTIYCSQSEAHIIVASSPDGNANSSTIVAGTGSSGSTSNMLDSPTGIFVDINFNLYVADSENDRIQFFKYGQMDGTTVAGVEASVSFAFSNPTSIVLDADNYLFIVDSNNNRIVRSDPTGFRCLVGCTDAGGSDSDQLRYPWALAFDSYGNIFVTDEYNNRIQKFIFQTNSCVHESWHIPSGII</sequence>
<dbReference type="Proteomes" id="UP000663877">
    <property type="component" value="Unassembled WGS sequence"/>
</dbReference>
<dbReference type="EMBL" id="CAJNOI010000028">
    <property type="protein sequence ID" value="CAF0868734.1"/>
    <property type="molecule type" value="Genomic_DNA"/>
</dbReference>
<dbReference type="InterPro" id="IPR050952">
    <property type="entry name" value="TRIM-NHL_E3_ligases"/>
</dbReference>
<evidence type="ECO:0000256" key="1">
    <source>
        <dbReference type="ARBA" id="ARBA00022737"/>
    </source>
</evidence>
<dbReference type="EMBL" id="CAJNOM010000023">
    <property type="protein sequence ID" value="CAF0828678.1"/>
    <property type="molecule type" value="Genomic_DNA"/>
</dbReference>
<evidence type="ECO:0000313" key="3">
    <source>
        <dbReference type="EMBL" id="CAF0828678.1"/>
    </source>
</evidence>
<dbReference type="SUPFAM" id="SSF101898">
    <property type="entry name" value="NHL repeat"/>
    <property type="match status" value="2"/>
</dbReference>
<dbReference type="PROSITE" id="PS51125">
    <property type="entry name" value="NHL"/>
    <property type="match status" value="2"/>
</dbReference>
<dbReference type="Pfam" id="PF01436">
    <property type="entry name" value="NHL"/>
    <property type="match status" value="1"/>
</dbReference>
<dbReference type="InterPro" id="IPR011042">
    <property type="entry name" value="6-blade_b-propeller_TolB-like"/>
</dbReference>
<dbReference type="InterPro" id="IPR001258">
    <property type="entry name" value="NHL_repeat"/>
</dbReference>
<feature type="repeat" description="NHL" evidence="2">
    <location>
        <begin position="391"/>
        <end position="422"/>
    </location>
</feature>
<dbReference type="CDD" id="cd05819">
    <property type="entry name" value="NHL"/>
    <property type="match status" value="1"/>
</dbReference>
<proteinExistence type="predicted"/>
<evidence type="ECO:0000313" key="4">
    <source>
        <dbReference type="EMBL" id="CAF0868734.1"/>
    </source>
</evidence>
<dbReference type="PANTHER" id="PTHR24104:SF25">
    <property type="entry name" value="PROTEIN LIN-41"/>
    <property type="match status" value="1"/>
</dbReference>
<dbReference type="Gene3D" id="2.120.10.30">
    <property type="entry name" value="TolB, C-terminal domain"/>
    <property type="match status" value="1"/>
</dbReference>
<dbReference type="PANTHER" id="PTHR24104">
    <property type="entry name" value="E3 UBIQUITIN-PROTEIN LIGASE NHLRC1-RELATED"/>
    <property type="match status" value="1"/>
</dbReference>
<feature type="repeat" description="NHL" evidence="2">
    <location>
        <begin position="286"/>
        <end position="325"/>
    </location>
</feature>
<evidence type="ECO:0000256" key="2">
    <source>
        <dbReference type="PROSITE-ProRule" id="PRU00504"/>
    </source>
</evidence>
<name>A0A813UXC1_9BILA</name>
<gene>
    <name evidence="4" type="ORF">BJG266_LOCUS8780</name>
    <name evidence="3" type="ORF">QVE165_LOCUS5661</name>
</gene>
<dbReference type="Proteomes" id="UP000663832">
    <property type="component" value="Unassembled WGS sequence"/>
</dbReference>
<accession>A0A813UXC1</accession>
<dbReference type="AlphaFoldDB" id="A0A813UXC1"/>
<comment type="caution">
    <text evidence="3">The sequence shown here is derived from an EMBL/GenBank/DDBJ whole genome shotgun (WGS) entry which is preliminary data.</text>
</comment>
<protein>
    <recommendedName>
        <fullName evidence="6">NHL repeat containing protein-like protein</fullName>
    </recommendedName>
</protein>
<dbReference type="GO" id="GO:0008270">
    <property type="term" value="F:zinc ion binding"/>
    <property type="evidence" value="ECO:0007669"/>
    <property type="project" value="UniProtKB-KW"/>
</dbReference>
<dbReference type="OrthoDB" id="10060045at2759"/>
<evidence type="ECO:0008006" key="6">
    <source>
        <dbReference type="Google" id="ProtNLM"/>
    </source>
</evidence>
<evidence type="ECO:0000313" key="5">
    <source>
        <dbReference type="Proteomes" id="UP000663832"/>
    </source>
</evidence>
<reference evidence="3" key="1">
    <citation type="submission" date="2021-02" db="EMBL/GenBank/DDBJ databases">
        <authorList>
            <person name="Nowell W R."/>
        </authorList>
    </citation>
    <scope>NUCLEOTIDE SEQUENCE</scope>
</reference>
<keyword evidence="5" id="KW-1185">Reference proteome</keyword>